<protein>
    <submittedName>
        <fullName evidence="3">DUF4157 domain-containing protein</fullName>
    </submittedName>
</protein>
<evidence type="ECO:0000259" key="2">
    <source>
        <dbReference type="Pfam" id="PF13699"/>
    </source>
</evidence>
<comment type="caution">
    <text evidence="3">The sequence shown here is derived from an EMBL/GenBank/DDBJ whole genome shotgun (WGS) entry which is preliminary data.</text>
</comment>
<feature type="compositionally biased region" description="Low complexity" evidence="1">
    <location>
        <begin position="13"/>
        <end position="24"/>
    </location>
</feature>
<evidence type="ECO:0000313" key="3">
    <source>
        <dbReference type="EMBL" id="KAB0574337.1"/>
    </source>
</evidence>
<dbReference type="EMBL" id="VZPB01000076">
    <property type="protein sequence ID" value="KAB0574337.1"/>
    <property type="molecule type" value="Genomic_DNA"/>
</dbReference>
<dbReference type="RefSeq" id="WP_151125773.1">
    <property type="nucleotide sequence ID" value="NZ_CP088081.1"/>
</dbReference>
<dbReference type="OrthoDB" id="7387101at2"/>
<dbReference type="InterPro" id="IPR025295">
    <property type="entry name" value="eCIS_core_dom"/>
</dbReference>
<gene>
    <name evidence="3" type="ORF">F7Q92_19655</name>
</gene>
<dbReference type="Pfam" id="PF13699">
    <property type="entry name" value="eCIS_core"/>
    <property type="match status" value="1"/>
</dbReference>
<feature type="region of interest" description="Disordered" evidence="1">
    <location>
        <begin position="444"/>
        <end position="479"/>
    </location>
</feature>
<name>A0A643F7W0_IDEDE</name>
<feature type="compositionally biased region" description="Pro residues" evidence="1">
    <location>
        <begin position="459"/>
        <end position="479"/>
    </location>
</feature>
<accession>A0A643F7W0</accession>
<reference evidence="3 4" key="1">
    <citation type="submission" date="2019-09" db="EMBL/GenBank/DDBJ databases">
        <title>Draft genome sequences of 48 bacterial type strains from the CCUG.</title>
        <authorList>
            <person name="Tunovic T."/>
            <person name="Pineiro-Iglesias B."/>
            <person name="Unosson C."/>
            <person name="Inganas E."/>
            <person name="Ohlen M."/>
            <person name="Cardew S."/>
            <person name="Jensie-Markopoulos S."/>
            <person name="Salva-Serra F."/>
            <person name="Jaen-Luchoro D."/>
            <person name="Karlsson R."/>
            <person name="Svensson-Stadler L."/>
            <person name="Chun J."/>
            <person name="Moore E."/>
        </authorList>
    </citation>
    <scope>NUCLEOTIDE SEQUENCE [LARGE SCALE GENOMIC DNA]</scope>
    <source>
        <strain evidence="3 4">CCUG 30977</strain>
    </source>
</reference>
<evidence type="ECO:0000256" key="1">
    <source>
        <dbReference type="SAM" id="MobiDB-lite"/>
    </source>
</evidence>
<proteinExistence type="predicted"/>
<feature type="compositionally biased region" description="Low complexity" evidence="1">
    <location>
        <begin position="445"/>
        <end position="458"/>
    </location>
</feature>
<sequence>MSQFQWQRRPARGRPTGRPARSSGLAPPAPDQRAALQEALGRPVRPQLTLGSPDDAHEREAEAVARQVMAPGSGPQTTVRRQCAACAEEAHDETLRRRETPRTSPAATTTLAGAQAQAIHGLRGQGQPLPAGERRFFEPRLGADLSQVRLHTDTPAARLAGSLSARAFAVGQDLVFGAGQYRPGTPEGRRLLAHELTHVLQQGHGAGETLRRVIELRPPGRGEASAFARAGELVDRLNSLTRALHYTLDGRVLRCEVLDESHLNEFDRQMQALIGLEAVLPMRLITSAGRTEDNPGSGFQPVVHDTWTRAYVDLDDLLASDALGFKTQMVHILTERAETRNYAARIGSSTFTLAEYERAHGRAYQAETRVLRDEIGDSTITYRYSEENPPGTWRVVFGSREGYRIVKVFRHFQRERVAAETYALDKKGRRMTIEELIAWRQQNTAGGAASAAPAHASAPVPPAAPAPSPAPAPGPAPKP</sequence>
<keyword evidence="4" id="KW-1185">Reference proteome</keyword>
<evidence type="ECO:0000313" key="4">
    <source>
        <dbReference type="Proteomes" id="UP000430120"/>
    </source>
</evidence>
<dbReference type="AlphaFoldDB" id="A0A643F7W0"/>
<dbReference type="Proteomes" id="UP000430120">
    <property type="component" value="Unassembled WGS sequence"/>
</dbReference>
<feature type="domain" description="eCIS core" evidence="2">
    <location>
        <begin position="128"/>
        <end position="205"/>
    </location>
</feature>
<organism evidence="3 4">
    <name type="scientific">Ideonella dechloratans</name>
    <dbReference type="NCBI Taxonomy" id="36863"/>
    <lineage>
        <taxon>Bacteria</taxon>
        <taxon>Pseudomonadati</taxon>
        <taxon>Pseudomonadota</taxon>
        <taxon>Betaproteobacteria</taxon>
        <taxon>Burkholderiales</taxon>
        <taxon>Sphaerotilaceae</taxon>
        <taxon>Ideonella</taxon>
    </lineage>
</organism>
<feature type="region of interest" description="Disordered" evidence="1">
    <location>
        <begin position="1"/>
        <end position="61"/>
    </location>
</feature>